<organism evidence="2 3">
    <name type="scientific">Puccinia sorghi</name>
    <dbReference type="NCBI Taxonomy" id="27349"/>
    <lineage>
        <taxon>Eukaryota</taxon>
        <taxon>Fungi</taxon>
        <taxon>Dikarya</taxon>
        <taxon>Basidiomycota</taxon>
        <taxon>Pucciniomycotina</taxon>
        <taxon>Pucciniomycetes</taxon>
        <taxon>Pucciniales</taxon>
        <taxon>Pucciniaceae</taxon>
        <taxon>Puccinia</taxon>
    </lineage>
</organism>
<feature type="non-terminal residue" evidence="2">
    <location>
        <position position="1"/>
    </location>
</feature>
<accession>A0A0L6UFI2</accession>
<feature type="non-terminal residue" evidence="2">
    <location>
        <position position="252"/>
    </location>
</feature>
<dbReference type="VEuPathDB" id="FungiDB:VP01_6543g1"/>
<dbReference type="EMBL" id="LAVV01011878">
    <property type="protein sequence ID" value="KNZ47286.1"/>
    <property type="molecule type" value="Genomic_DNA"/>
</dbReference>
<proteinExistence type="predicted"/>
<dbReference type="AlphaFoldDB" id="A0A0L6UFI2"/>
<protein>
    <submittedName>
        <fullName evidence="2">Uncharacterized protein</fullName>
    </submittedName>
</protein>
<comment type="caution">
    <text evidence="2">The sequence shown here is derived from an EMBL/GenBank/DDBJ whole genome shotgun (WGS) entry which is preliminary data.</text>
</comment>
<evidence type="ECO:0000313" key="3">
    <source>
        <dbReference type="Proteomes" id="UP000037035"/>
    </source>
</evidence>
<name>A0A0L6UFI2_9BASI</name>
<feature type="region of interest" description="Disordered" evidence="1">
    <location>
        <begin position="196"/>
        <end position="234"/>
    </location>
</feature>
<keyword evidence="3" id="KW-1185">Reference proteome</keyword>
<evidence type="ECO:0000313" key="2">
    <source>
        <dbReference type="EMBL" id="KNZ47286.1"/>
    </source>
</evidence>
<evidence type="ECO:0000256" key="1">
    <source>
        <dbReference type="SAM" id="MobiDB-lite"/>
    </source>
</evidence>
<sequence length="252" mass="28555">PGFLILPGEDSESTQSIILVTTIPAYNHYVHFLQKKTDMKGEKKKLASFMQMKNTSLLAEQGTEYQRIISDVKALSNNDTILPMGYITSKPSSSDPSSFAAWTQQFYNLMTDSIFPKPPKGLPLDFYDPNWFNNLLLQQRIDVADTRQVALLPDASQSLLGKQVPSKKFTDKQFNLKFFDQLSARYDLTHKIKSYDDNKEKDDEDNGSYGGKEIDLENMSGSGNEDTFDDVDQEDVDFVEEVMDGVERKTVS</sequence>
<reference evidence="2 3" key="1">
    <citation type="submission" date="2015-08" db="EMBL/GenBank/DDBJ databases">
        <title>Next Generation Sequencing and Analysis of the Genome of Puccinia sorghi L Schw, the Causal Agent of Maize Common Rust.</title>
        <authorList>
            <person name="Rochi L."/>
            <person name="Burguener G."/>
            <person name="Darino M."/>
            <person name="Turjanski A."/>
            <person name="Kreff E."/>
            <person name="Dieguez M.J."/>
            <person name="Sacco F."/>
        </authorList>
    </citation>
    <scope>NUCLEOTIDE SEQUENCE [LARGE SCALE GENOMIC DNA]</scope>
    <source>
        <strain evidence="2 3">RO10H11247</strain>
    </source>
</reference>
<dbReference type="OrthoDB" id="2506837at2759"/>
<dbReference type="Proteomes" id="UP000037035">
    <property type="component" value="Unassembled WGS sequence"/>
</dbReference>
<gene>
    <name evidence="2" type="ORF">VP01_6543g1</name>
</gene>